<comment type="subcellular location">
    <subcellularLocation>
        <location evidence="2 10">Secreted</location>
    </subcellularLocation>
</comment>
<keyword evidence="9" id="KW-1015">Disulfide bond</keyword>
<evidence type="ECO:0000256" key="9">
    <source>
        <dbReference type="ARBA" id="ARBA00023157"/>
    </source>
</evidence>
<dbReference type="PANTHER" id="PTHR15001:SF3">
    <property type="entry name" value="BETA-DEFENSIN 123"/>
    <property type="match status" value="1"/>
</dbReference>
<dbReference type="GO" id="GO:0042742">
    <property type="term" value="P:defense response to bacterium"/>
    <property type="evidence" value="ECO:0007669"/>
    <property type="project" value="UniProtKB-UniRule"/>
</dbReference>
<evidence type="ECO:0000256" key="4">
    <source>
        <dbReference type="ARBA" id="ARBA00022525"/>
    </source>
</evidence>
<accession>A0A8B7V9I0</accession>
<dbReference type="InterPro" id="IPR025933">
    <property type="entry name" value="Beta_defensin_dom"/>
</dbReference>
<comment type="similarity">
    <text evidence="3 10">Belongs to the beta-defensin family.</text>
</comment>
<dbReference type="KEGG" id="ccan:109691780"/>
<sequence length="105" mass="11871">MWVTCTPITGFDIASGLQLRPGRSPAMKLLLLTLAVLLLLSQLTPGDTQRCWNLRGKCNKRCSRNARVYVYCTNGKLCCVKPKYQPKERPWQFAVPGSLQPGKYR</sequence>
<protein>
    <recommendedName>
        <fullName evidence="10">Beta-defensin</fullName>
    </recommendedName>
</protein>
<dbReference type="GeneID" id="109691780"/>
<keyword evidence="8 10" id="KW-0044">Antibiotic</keyword>
<evidence type="ECO:0000256" key="10">
    <source>
        <dbReference type="RuleBase" id="RU231113"/>
    </source>
</evidence>
<evidence type="ECO:0000313" key="12">
    <source>
        <dbReference type="RefSeq" id="XP_020027564.2"/>
    </source>
</evidence>
<evidence type="ECO:0000256" key="2">
    <source>
        <dbReference type="ARBA" id="ARBA00004613"/>
    </source>
</evidence>
<dbReference type="Gene3D" id="3.10.360.10">
    <property type="entry name" value="Antimicrobial Peptide, Beta-defensin 2, Chain A"/>
    <property type="match status" value="1"/>
</dbReference>
<keyword evidence="4 10" id="KW-0964">Secreted</keyword>
<keyword evidence="6 10" id="KW-0732">Signal</keyword>
<evidence type="ECO:0000256" key="8">
    <source>
        <dbReference type="ARBA" id="ARBA00023022"/>
    </source>
</evidence>
<keyword evidence="11" id="KW-1185">Reference proteome</keyword>
<evidence type="ECO:0000256" key="5">
    <source>
        <dbReference type="ARBA" id="ARBA00022529"/>
    </source>
</evidence>
<evidence type="ECO:0000256" key="1">
    <source>
        <dbReference type="ARBA" id="ARBA00002878"/>
    </source>
</evidence>
<dbReference type="InterPro" id="IPR050544">
    <property type="entry name" value="Beta-defensin"/>
</dbReference>
<comment type="function">
    <text evidence="1 10">Has antibacterial activity.</text>
</comment>
<evidence type="ECO:0000313" key="11">
    <source>
        <dbReference type="Proteomes" id="UP001732720"/>
    </source>
</evidence>
<dbReference type="Pfam" id="PF13841">
    <property type="entry name" value="Defensin_beta_2"/>
    <property type="match status" value="1"/>
</dbReference>
<name>A0A8B7V9I0_CASCN</name>
<gene>
    <name evidence="12" type="primary">LOC109691780</name>
</gene>
<dbReference type="GO" id="GO:0045087">
    <property type="term" value="P:innate immune response"/>
    <property type="evidence" value="ECO:0007669"/>
    <property type="project" value="InterPro"/>
</dbReference>
<dbReference type="PANTHER" id="PTHR15001">
    <property type="entry name" value="BETA-DEFENSIN 123-RELATED"/>
    <property type="match status" value="1"/>
</dbReference>
<dbReference type="RefSeq" id="XP_020027564.2">
    <property type="nucleotide sequence ID" value="XM_020171975.2"/>
</dbReference>
<evidence type="ECO:0000256" key="6">
    <source>
        <dbReference type="ARBA" id="ARBA00022729"/>
    </source>
</evidence>
<proteinExistence type="inferred from homology"/>
<dbReference type="AlphaFoldDB" id="A0A8B7V9I0"/>
<keyword evidence="5 10" id="KW-0929">Antimicrobial</keyword>
<organism evidence="12">
    <name type="scientific">Castor canadensis</name>
    <name type="common">American beaver</name>
    <dbReference type="NCBI Taxonomy" id="51338"/>
    <lineage>
        <taxon>Eukaryota</taxon>
        <taxon>Metazoa</taxon>
        <taxon>Chordata</taxon>
        <taxon>Craniata</taxon>
        <taxon>Vertebrata</taxon>
        <taxon>Euteleostomi</taxon>
        <taxon>Mammalia</taxon>
        <taxon>Eutheria</taxon>
        <taxon>Euarchontoglires</taxon>
        <taxon>Glires</taxon>
        <taxon>Rodentia</taxon>
        <taxon>Castorimorpha</taxon>
        <taxon>Castoridae</taxon>
        <taxon>Castor</taxon>
    </lineage>
</organism>
<dbReference type="GO" id="GO:0005576">
    <property type="term" value="C:extracellular region"/>
    <property type="evidence" value="ECO:0007669"/>
    <property type="project" value="UniProtKB-SubCell"/>
</dbReference>
<keyword evidence="7 10" id="KW-0211">Defensin</keyword>
<evidence type="ECO:0000256" key="3">
    <source>
        <dbReference type="ARBA" id="ARBA00007371"/>
    </source>
</evidence>
<evidence type="ECO:0000256" key="7">
    <source>
        <dbReference type="ARBA" id="ARBA00022940"/>
    </source>
</evidence>
<dbReference type="Proteomes" id="UP001732720">
    <property type="component" value="Chromosome 5"/>
</dbReference>
<dbReference type="OrthoDB" id="9827959at2759"/>
<reference evidence="12" key="1">
    <citation type="submission" date="2025-08" db="UniProtKB">
        <authorList>
            <consortium name="RefSeq"/>
        </authorList>
    </citation>
    <scope>IDENTIFICATION</scope>
</reference>